<dbReference type="InterPro" id="IPR027417">
    <property type="entry name" value="P-loop_NTPase"/>
</dbReference>
<comment type="caution">
    <text evidence="2">The sequence shown here is derived from an EMBL/GenBank/DDBJ whole genome shotgun (WGS) entry which is preliminary data.</text>
</comment>
<name>L9WM47_9EURY</name>
<dbReference type="Proteomes" id="UP000011661">
    <property type="component" value="Unassembled WGS sequence"/>
</dbReference>
<dbReference type="SUPFAM" id="SSF52540">
    <property type="entry name" value="P-loop containing nucleoside triphosphate hydrolases"/>
    <property type="match status" value="1"/>
</dbReference>
<organism evidence="2 3">
    <name type="scientific">Natronorubrum sulfidifaciens JCM 14089</name>
    <dbReference type="NCBI Taxonomy" id="1230460"/>
    <lineage>
        <taxon>Archaea</taxon>
        <taxon>Methanobacteriati</taxon>
        <taxon>Methanobacteriota</taxon>
        <taxon>Stenosarchaea group</taxon>
        <taxon>Halobacteria</taxon>
        <taxon>Halobacteriales</taxon>
        <taxon>Natrialbaceae</taxon>
        <taxon>Natronorubrum</taxon>
    </lineage>
</organism>
<dbReference type="PANTHER" id="PTHR13696">
    <property type="entry name" value="P-LOOP CONTAINING NUCLEOSIDE TRIPHOSPHATE HYDROLASE"/>
    <property type="match status" value="1"/>
</dbReference>
<protein>
    <submittedName>
        <fullName evidence="2">Cobyrinic acid ac-diamide synthase</fullName>
    </submittedName>
</protein>
<dbReference type="CDD" id="cd02042">
    <property type="entry name" value="ParAB_family"/>
    <property type="match status" value="1"/>
</dbReference>
<dbReference type="Pfam" id="PF13614">
    <property type="entry name" value="AAA_31"/>
    <property type="match status" value="1"/>
</dbReference>
<reference evidence="2 3" key="1">
    <citation type="journal article" date="2014" name="PLoS Genet.">
        <title>Phylogenetically driven sequencing of extremely halophilic archaea reveals strategies for static and dynamic osmo-response.</title>
        <authorList>
            <person name="Becker E.A."/>
            <person name="Seitzer P.M."/>
            <person name="Tritt A."/>
            <person name="Larsen D."/>
            <person name="Krusor M."/>
            <person name="Yao A.I."/>
            <person name="Wu D."/>
            <person name="Madern D."/>
            <person name="Eisen J.A."/>
            <person name="Darling A.E."/>
            <person name="Facciotti M.T."/>
        </authorList>
    </citation>
    <scope>NUCLEOTIDE SEQUENCE [LARGE SCALE GENOMIC DNA]</scope>
    <source>
        <strain evidence="2 3">JCM 14089</strain>
    </source>
</reference>
<evidence type="ECO:0000259" key="1">
    <source>
        <dbReference type="Pfam" id="PF13614"/>
    </source>
</evidence>
<dbReference type="PATRIC" id="fig|1230460.4.peg.131"/>
<dbReference type="InterPro" id="IPR050678">
    <property type="entry name" value="DNA_Partitioning_ATPase"/>
</dbReference>
<evidence type="ECO:0000313" key="2">
    <source>
        <dbReference type="EMBL" id="ELY49418.1"/>
    </source>
</evidence>
<sequence length="333" mass="36302">MFEFEPARLVPVSAVFLRTVSTVYTVSTVSTSSTVFDFRTVGTVHAVAVATEVFLRMTTQTPRAVSVALQKGGVGKTTIAINLAERLANRDNDVLLVDLDQQGNATEGVGLSEAYTSDVHLGDVLEDGSETSLEDVIRSTDAFDVLPAHEDLDSVENSIRSATFGELWIRNEIVDPVLGEEYDYVVVDSPPNLGPLADASLISTQNVIVPLRMSEPSVSGFERMYTQQIGPIRKEIDLDILAIVPNSLAGDNEEKRIIGDLEESQFGDFLPSFARSDHFDDPDSPGPGLRERIAFKRAWREGVPLAAYDPDNDMLERLDELAATVERGGVDDA</sequence>
<feature type="domain" description="AAA" evidence="1">
    <location>
        <begin position="64"/>
        <end position="235"/>
    </location>
</feature>
<dbReference type="eggNOG" id="arCOG00586">
    <property type="taxonomic scope" value="Archaea"/>
</dbReference>
<dbReference type="STRING" id="1230460.C495_00595"/>
<evidence type="ECO:0000313" key="3">
    <source>
        <dbReference type="Proteomes" id="UP000011661"/>
    </source>
</evidence>
<dbReference type="Gene3D" id="3.40.50.300">
    <property type="entry name" value="P-loop containing nucleotide triphosphate hydrolases"/>
    <property type="match status" value="1"/>
</dbReference>
<dbReference type="InterPro" id="IPR025669">
    <property type="entry name" value="AAA_dom"/>
</dbReference>
<accession>L9WM47</accession>
<dbReference type="PANTHER" id="PTHR13696:SF99">
    <property type="entry name" value="COBYRINIC ACID AC-DIAMIDE SYNTHASE"/>
    <property type="match status" value="1"/>
</dbReference>
<gene>
    <name evidence="2" type="ORF">C495_00595</name>
</gene>
<keyword evidence="3" id="KW-1185">Reference proteome</keyword>
<dbReference type="AlphaFoldDB" id="L9WM47"/>
<dbReference type="EMBL" id="AOHX01000002">
    <property type="protein sequence ID" value="ELY49418.1"/>
    <property type="molecule type" value="Genomic_DNA"/>
</dbReference>
<proteinExistence type="predicted"/>